<evidence type="ECO:0000256" key="7">
    <source>
        <dbReference type="ARBA" id="ARBA00023209"/>
    </source>
</evidence>
<evidence type="ECO:0000256" key="4">
    <source>
        <dbReference type="ARBA" id="ARBA00022723"/>
    </source>
</evidence>
<dbReference type="Proteomes" id="UP000234849">
    <property type="component" value="Unassembled WGS sequence"/>
</dbReference>
<evidence type="ECO:0000256" key="8">
    <source>
        <dbReference type="ARBA" id="ARBA00023264"/>
    </source>
</evidence>
<keyword evidence="7" id="KW-0594">Phospholipid biosynthesis</keyword>
<dbReference type="InterPro" id="IPR050187">
    <property type="entry name" value="Lipid_Phosphate_FormReg"/>
</dbReference>
<dbReference type="Pfam" id="PF00781">
    <property type="entry name" value="DAGK_cat"/>
    <property type="match status" value="1"/>
</dbReference>
<dbReference type="CDD" id="cd01653">
    <property type="entry name" value="GATase1"/>
    <property type="match status" value="1"/>
</dbReference>
<evidence type="ECO:0000259" key="9">
    <source>
        <dbReference type="PROSITE" id="PS50146"/>
    </source>
</evidence>
<evidence type="ECO:0000313" key="10">
    <source>
        <dbReference type="EMBL" id="MCZ7694573.1"/>
    </source>
</evidence>
<evidence type="ECO:0000256" key="6">
    <source>
        <dbReference type="ARBA" id="ARBA00023098"/>
    </source>
</evidence>
<dbReference type="GO" id="GO:0005886">
    <property type="term" value="C:plasma membrane"/>
    <property type="evidence" value="ECO:0007669"/>
    <property type="project" value="TreeGrafter"/>
</dbReference>
<evidence type="ECO:0000313" key="11">
    <source>
        <dbReference type="EMBL" id="PLT55015.1"/>
    </source>
</evidence>
<evidence type="ECO:0000313" key="12">
    <source>
        <dbReference type="Proteomes" id="UP000234849"/>
    </source>
</evidence>
<evidence type="ECO:0000256" key="1">
    <source>
        <dbReference type="ARBA" id="ARBA00001946"/>
    </source>
</evidence>
<dbReference type="InterPro" id="IPR001206">
    <property type="entry name" value="Diacylglycerol_kinase_cat_dom"/>
</dbReference>
<dbReference type="GO" id="GO:0004143">
    <property type="term" value="F:ATP-dependent diacylglycerol kinase activity"/>
    <property type="evidence" value="ECO:0007669"/>
    <property type="project" value="TreeGrafter"/>
</dbReference>
<keyword evidence="11" id="KW-0418">Kinase</keyword>
<dbReference type="InterPro" id="IPR017438">
    <property type="entry name" value="ATP-NAD_kinase_N"/>
</dbReference>
<keyword evidence="5" id="KW-0460">Magnesium</keyword>
<comment type="similarity">
    <text evidence="2">Belongs to the diacylglycerol/lipid kinase family.</text>
</comment>
<name>A0A2N5NI14_MEDGN</name>
<dbReference type="InterPro" id="IPR005218">
    <property type="entry name" value="Diacylglycerol/lipid_kinase"/>
</dbReference>
<dbReference type="Gene3D" id="3.40.50.10330">
    <property type="entry name" value="Probable inorganic polyphosphate/atp-NAD kinase, domain 1"/>
    <property type="match status" value="1"/>
</dbReference>
<comment type="caution">
    <text evidence="11">The sequence shown here is derived from an EMBL/GenBank/DDBJ whole genome shotgun (WGS) entry which is preliminary data.</text>
</comment>
<dbReference type="Gene3D" id="2.60.200.40">
    <property type="match status" value="1"/>
</dbReference>
<dbReference type="AlphaFoldDB" id="A0A2N5NI14"/>
<keyword evidence="4" id="KW-0479">Metal-binding</keyword>
<dbReference type="EMBL" id="NIHM01000010">
    <property type="protein sequence ID" value="PLT55015.1"/>
    <property type="molecule type" value="Genomic_DNA"/>
</dbReference>
<keyword evidence="8" id="KW-1208">Phospholipid metabolism</keyword>
<feature type="domain" description="DAGKc" evidence="9">
    <location>
        <begin position="1"/>
        <end position="130"/>
    </location>
</feature>
<comment type="cofactor">
    <cofactor evidence="1">
        <name>Mg(2+)</name>
        <dbReference type="ChEBI" id="CHEBI:18420"/>
    </cofactor>
</comment>
<keyword evidence="11" id="KW-0808">Transferase</keyword>
<accession>A0A2N5NI14</accession>
<proteinExistence type="inferred from homology"/>
<dbReference type="PROSITE" id="PS50146">
    <property type="entry name" value="DAGK"/>
    <property type="match status" value="1"/>
</dbReference>
<dbReference type="InterPro" id="IPR016064">
    <property type="entry name" value="NAD/diacylglycerol_kinase_sf"/>
</dbReference>
<dbReference type="PANTHER" id="PTHR12358:SF106">
    <property type="entry name" value="LIPID KINASE YEGS"/>
    <property type="match status" value="1"/>
</dbReference>
<dbReference type="GO" id="GO:0046872">
    <property type="term" value="F:metal ion binding"/>
    <property type="evidence" value="ECO:0007669"/>
    <property type="project" value="UniProtKB-KW"/>
</dbReference>
<dbReference type="SMART" id="SM00046">
    <property type="entry name" value="DAGKc"/>
    <property type="match status" value="1"/>
</dbReference>
<dbReference type="SUPFAM" id="SSF111331">
    <property type="entry name" value="NAD kinase/diacylglycerol kinase-like"/>
    <property type="match status" value="1"/>
</dbReference>
<dbReference type="Proteomes" id="UP001148455">
    <property type="component" value="Unassembled WGS sequence"/>
</dbReference>
<reference evidence="10" key="2">
    <citation type="submission" date="2022-12" db="EMBL/GenBank/DDBJ databases">
        <title>Genome of R. gnavus strain RSHDN_123.</title>
        <authorList>
            <person name="Abdugheni R."/>
        </authorList>
    </citation>
    <scope>NUCLEOTIDE SEQUENCE</scope>
    <source>
        <strain evidence="10">RSHDN_123</strain>
    </source>
</reference>
<evidence type="ECO:0000256" key="2">
    <source>
        <dbReference type="ARBA" id="ARBA00005983"/>
    </source>
</evidence>
<sequence length="326" mass="36321">MKKMLFIYNPNAGTGVLKPKLSDVLDIFVKAGYEVTVYPTQCYHDAMAKAESYTENYDVVVCSGGDGTLDEVVTAMARRKDPVPIGYIPTGTTNDFANSLHISKDLLEAADTAANGVPFPCDVGVFNDDYFVYIAAFGLFTDVSYETKQSVKNVLGHLAYVLEGTKRLFNIPSYHIKITHDGETLEDDFVFGMVTNSRSVGGFKGIIGKEVVFDDGEFEVTLIKTPKNPIELNEIVASLLIKQIDSKHMYSFKSGEVKFESIEEIPWTLDGEFGGEHDCVNIRNWKQGMRIMVKSQMIQQLSVKGRIENTQILEEVGMETEEISEK</sequence>
<evidence type="ECO:0000256" key="5">
    <source>
        <dbReference type="ARBA" id="ARBA00022842"/>
    </source>
</evidence>
<organism evidence="11 12">
    <name type="scientific">Mediterraneibacter gnavus</name>
    <name type="common">Ruminococcus gnavus</name>
    <dbReference type="NCBI Taxonomy" id="33038"/>
    <lineage>
        <taxon>Bacteria</taxon>
        <taxon>Bacillati</taxon>
        <taxon>Bacillota</taxon>
        <taxon>Clostridia</taxon>
        <taxon>Lachnospirales</taxon>
        <taxon>Lachnospiraceae</taxon>
        <taxon>Mediterraneibacter</taxon>
    </lineage>
</organism>
<dbReference type="EMBL" id="JAPZED010000011">
    <property type="protein sequence ID" value="MCZ7694573.1"/>
    <property type="molecule type" value="Genomic_DNA"/>
</dbReference>
<keyword evidence="3" id="KW-0444">Lipid biosynthesis</keyword>
<dbReference type="NCBIfam" id="TIGR00147">
    <property type="entry name" value="YegS/Rv2252/BmrU family lipid kinase"/>
    <property type="match status" value="1"/>
</dbReference>
<keyword evidence="6" id="KW-0443">Lipid metabolism</keyword>
<dbReference type="RefSeq" id="WP_101879708.1">
    <property type="nucleotide sequence ID" value="NZ_CACRUK010000041.1"/>
</dbReference>
<dbReference type="GO" id="GO:0008654">
    <property type="term" value="P:phospholipid biosynthetic process"/>
    <property type="evidence" value="ECO:0007669"/>
    <property type="project" value="UniProtKB-KW"/>
</dbReference>
<dbReference type="GO" id="GO:0005524">
    <property type="term" value="F:ATP binding"/>
    <property type="evidence" value="ECO:0007669"/>
    <property type="project" value="InterPro"/>
</dbReference>
<evidence type="ECO:0000256" key="3">
    <source>
        <dbReference type="ARBA" id="ARBA00022516"/>
    </source>
</evidence>
<gene>
    <name evidence="11" type="ORF">CDL18_08800</name>
    <name evidence="10" type="ORF">O8D18_11055</name>
</gene>
<dbReference type="PANTHER" id="PTHR12358">
    <property type="entry name" value="SPHINGOSINE KINASE"/>
    <property type="match status" value="1"/>
</dbReference>
<protein>
    <submittedName>
        <fullName evidence="11">Diacylglycerol kinase</fullName>
    </submittedName>
    <submittedName>
        <fullName evidence="10">YegS/Rv2252/BmrU family lipid kinase</fullName>
    </submittedName>
</protein>
<reference evidence="11 12" key="1">
    <citation type="journal article" date="2017" name="Genome Med.">
        <title>A novel Ruminococcus gnavus clade enriched in inflammatory bowel disease patients.</title>
        <authorList>
            <person name="Hall A.B."/>
            <person name="Yassour M."/>
            <person name="Sauk J."/>
            <person name="Garner A."/>
            <person name="Jiang X."/>
            <person name="Arthur T."/>
            <person name="Lagoudas G.K."/>
            <person name="Vatanen T."/>
            <person name="Fornelos N."/>
            <person name="Wilson R."/>
            <person name="Bertha M."/>
            <person name="Cohen M."/>
            <person name="Garber J."/>
            <person name="Khalili H."/>
            <person name="Gevers D."/>
            <person name="Ananthakrishnan A.N."/>
            <person name="Kugathasan S."/>
            <person name="Lander E.S."/>
            <person name="Blainey P."/>
            <person name="Vlamakis H."/>
            <person name="Xavier R.J."/>
            <person name="Huttenhower C."/>
        </authorList>
    </citation>
    <scope>NUCLEOTIDE SEQUENCE [LARGE SCALE GENOMIC DNA]</scope>
    <source>
        <strain evidence="11 12">RJX1118</strain>
    </source>
</reference>